<organism evidence="1 2">
    <name type="scientific">Ruminococcus flavefaciens</name>
    <dbReference type="NCBI Taxonomy" id="1265"/>
    <lineage>
        <taxon>Bacteria</taxon>
        <taxon>Bacillati</taxon>
        <taxon>Bacillota</taxon>
        <taxon>Clostridia</taxon>
        <taxon>Eubacteriales</taxon>
        <taxon>Oscillospiraceae</taxon>
        <taxon>Ruminococcus</taxon>
    </lineage>
</organism>
<protein>
    <submittedName>
        <fullName evidence="1">Uncharacterized protein</fullName>
    </submittedName>
</protein>
<dbReference type="EMBL" id="FPIP01000004">
    <property type="protein sequence ID" value="SFW32673.1"/>
    <property type="molecule type" value="Genomic_DNA"/>
</dbReference>
<evidence type="ECO:0000313" key="2">
    <source>
        <dbReference type="Proteomes" id="UP000183461"/>
    </source>
</evidence>
<dbReference type="AlphaFoldDB" id="A0A1K1NBM2"/>
<evidence type="ECO:0000313" key="1">
    <source>
        <dbReference type="EMBL" id="SFW32673.1"/>
    </source>
</evidence>
<name>A0A1K1NBM2_RUMFL</name>
<proteinExistence type="predicted"/>
<reference evidence="1 2" key="1">
    <citation type="submission" date="2016-11" db="EMBL/GenBank/DDBJ databases">
        <authorList>
            <person name="Jaros S."/>
            <person name="Januszkiewicz K."/>
            <person name="Wedrychowicz H."/>
        </authorList>
    </citation>
    <scope>NUCLEOTIDE SEQUENCE [LARGE SCALE GENOMIC DNA]</scope>
    <source>
        <strain evidence="1 2">YL228</strain>
    </source>
</reference>
<sequence length="605" mass="70240">MGKYDIGAKLTNECKLTIKDLAEEIADEIDKEIANEESVKKLPFPDGVVQALKDSKGSGLVNKLNTRIHFDVEKIASSSKDEKFQMLKLLKELYWIEKFDISDYVNKSSFNAHGKVKFTDVLAKPRMSNVYTYYSESYSVYGDIFNELIADLRLEVDDADDRKTIIENIEMFWQTLSAIQYDYVISDMAIDDPDMALKELKRINNALDNLLDKIDSKDVHNDIPSEGIMKTFYNILLSHERLCYEFDRIRLSEFNDVDINPSQEYIDLFKQYQEIPLSISSIPSLAEYPQLAYDSNAINDIFKLFSYCQEITDEDFKKYKYAFENFETVLRWIEKEKEGMDFSSEVQIGILVPVIQEIVYVSKHSNSYDIPCDYFDHTERENSLLSAIKKRDDELKPGLVDIWVRRIDTRFSCNLGLRDLIMEKNKAEVKMFKLKEYIFSIHNMKYLKAAHEYLFHQAAIAHTNTNTTIVAEDKLYFLDVLQNLLRSNEILISVFHNDSSILDDMFRELMSEYSTSIKDTCTLTMKLNEIAHQIAESIIDANKKSEAIPVELSTRFFIEKRDGSRRECLLSCTFDKNSKKLYANCFGLVYTDEEKALLSTLGLKI</sequence>
<accession>A0A1K1NBM2</accession>
<gene>
    <name evidence="1" type="ORF">SAMN02910280_1793</name>
</gene>
<dbReference type="Proteomes" id="UP000183461">
    <property type="component" value="Unassembled WGS sequence"/>
</dbReference>
<dbReference type="RefSeq" id="WP_072300081.1">
    <property type="nucleotide sequence ID" value="NZ_FPIP01000004.1"/>
</dbReference>